<dbReference type="InterPro" id="IPR013783">
    <property type="entry name" value="Ig-like_fold"/>
</dbReference>
<comment type="caution">
    <text evidence="2">The sequence shown here is derived from an EMBL/GenBank/DDBJ whole genome shotgun (WGS) entry which is preliminary data.</text>
</comment>
<protein>
    <recommendedName>
        <fullName evidence="3">Bacterial Ig-like domain-containing protein</fullName>
    </recommendedName>
</protein>
<evidence type="ECO:0008006" key="3">
    <source>
        <dbReference type="Google" id="ProtNLM"/>
    </source>
</evidence>
<name>X0W6R2_9ZZZZ</name>
<organism evidence="2">
    <name type="scientific">marine sediment metagenome</name>
    <dbReference type="NCBI Taxonomy" id="412755"/>
    <lineage>
        <taxon>unclassified sequences</taxon>
        <taxon>metagenomes</taxon>
        <taxon>ecological metagenomes</taxon>
    </lineage>
</organism>
<gene>
    <name evidence="2" type="ORF">S01H1_38850</name>
</gene>
<proteinExistence type="predicted"/>
<dbReference type="AlphaFoldDB" id="X0W6R2"/>
<feature type="non-terminal residue" evidence="2">
    <location>
        <position position="1"/>
    </location>
</feature>
<feature type="region of interest" description="Disordered" evidence="1">
    <location>
        <begin position="248"/>
        <end position="268"/>
    </location>
</feature>
<dbReference type="Pfam" id="PF09136">
    <property type="entry name" value="Glucodextran_B"/>
    <property type="match status" value="1"/>
</dbReference>
<sequence length="268" mass="27081">ARGQGWMLTPVVQIVEEAIVLAVAEPAPNAFVQPTFTTTGTVASKDPLASLTVNGMAATVDGLDWSAQITLAEGPGILTAKAIDTLGRSAVVEFGLTADGTPPLVAILFPEMDELVTSSEVEVEAILFDAVSAVDPGSVQALWDGTDRTDELTVTADAVTGILTAEDGVHTLDILASDLAGNLASASSTFWVYTTTVEAVALIGPEGGRVEVTDPDSPLAGAFVHFPDGAFVEDTVVSVAIAAGVDPAAGPPPGAGVSPAAKIETSSD</sequence>
<accession>X0W6R2</accession>
<feature type="non-terminal residue" evidence="2">
    <location>
        <position position="268"/>
    </location>
</feature>
<evidence type="ECO:0000313" key="2">
    <source>
        <dbReference type="EMBL" id="GAG08361.1"/>
    </source>
</evidence>
<dbReference type="EMBL" id="BARS01024479">
    <property type="protein sequence ID" value="GAG08361.1"/>
    <property type="molecule type" value="Genomic_DNA"/>
</dbReference>
<evidence type="ECO:0000256" key="1">
    <source>
        <dbReference type="SAM" id="MobiDB-lite"/>
    </source>
</evidence>
<dbReference type="Gene3D" id="2.60.40.10">
    <property type="entry name" value="Immunoglobulins"/>
    <property type="match status" value="1"/>
</dbReference>
<reference evidence="2" key="1">
    <citation type="journal article" date="2014" name="Front. Microbiol.">
        <title>High frequency of phylogenetically diverse reductive dehalogenase-homologous genes in deep subseafloor sedimentary metagenomes.</title>
        <authorList>
            <person name="Kawai M."/>
            <person name="Futagami T."/>
            <person name="Toyoda A."/>
            <person name="Takaki Y."/>
            <person name="Nishi S."/>
            <person name="Hori S."/>
            <person name="Arai W."/>
            <person name="Tsubouchi T."/>
            <person name="Morono Y."/>
            <person name="Uchiyama I."/>
            <person name="Ito T."/>
            <person name="Fujiyama A."/>
            <person name="Inagaki F."/>
            <person name="Takami H."/>
        </authorList>
    </citation>
    <scope>NUCLEOTIDE SEQUENCE</scope>
    <source>
        <strain evidence="2">Expedition CK06-06</strain>
    </source>
</reference>